<reference evidence="11 12" key="1">
    <citation type="journal article" date="2014" name="FEMS Microbiol. Ecol.">
        <title>Genomic differentiation among two strains of the PS1 clade isolated from geographically separated marine habitats.</title>
        <authorList>
            <person name="Jimenez-Infante F."/>
            <person name="Ngugi D.K."/>
            <person name="Alam I."/>
            <person name="Rashid M."/>
            <person name="Baalawi W."/>
            <person name="Kamau A.A."/>
            <person name="Bajic V.B."/>
            <person name="Stingl U."/>
        </authorList>
    </citation>
    <scope>NUCLEOTIDE SEQUENCE [LARGE SCALE GENOMIC DNA]</scope>
    <source>
        <strain evidence="11 12">RS24</strain>
    </source>
</reference>
<keyword evidence="8 9" id="KW-0472">Membrane</keyword>
<dbReference type="InterPro" id="IPR036034">
    <property type="entry name" value="PDZ_sf"/>
</dbReference>
<dbReference type="Gene3D" id="2.30.30.830">
    <property type="match status" value="1"/>
</dbReference>
<sequence length="275" mass="30633">MTAAESPSTKFIVNALEIVLVVSAAFLLAHYVATFLDDKSRLKISAYQTPVAKDMQQFSQSYDFKNMFFPELTAGEDKIVKVRAAESSLDIRLFGLRADGNGMGSVIYKIGAQEQQNVRVGEQMADKIKLLAVFNDRIEINNNGRFETVTFGKVNSRLRGLLEPTPPPEQNENVKTDQAQPPFLTTSYFKPVKNENGVTAGFILQPEYAAMLSGTAFMLDDVIMEINGERVHNYENLSEALEGIRFGQKVNMTIERRGNKQSMSFMVPAPSTANR</sequence>
<dbReference type="EMBL" id="AWXE01000004">
    <property type="protein sequence ID" value="ERL46874.1"/>
    <property type="molecule type" value="Genomic_DNA"/>
</dbReference>
<dbReference type="OrthoDB" id="9812912at2"/>
<dbReference type="EC" id="1.3.8.6" evidence="11"/>
<keyword evidence="3" id="KW-1003">Cell membrane</keyword>
<dbReference type="GO" id="GO:0015031">
    <property type="term" value="P:protein transport"/>
    <property type="evidence" value="ECO:0007669"/>
    <property type="project" value="UniProtKB-KW"/>
</dbReference>
<feature type="domain" description="Type II secretion system protein GspC N-terminal" evidence="10">
    <location>
        <begin position="19"/>
        <end position="150"/>
    </location>
</feature>
<evidence type="ECO:0000256" key="1">
    <source>
        <dbReference type="ARBA" id="ARBA00004533"/>
    </source>
</evidence>
<dbReference type="eggNOG" id="COG3031">
    <property type="taxonomic scope" value="Bacteria"/>
</dbReference>
<evidence type="ECO:0000256" key="9">
    <source>
        <dbReference type="SAM" id="Phobius"/>
    </source>
</evidence>
<evidence type="ECO:0000256" key="2">
    <source>
        <dbReference type="ARBA" id="ARBA00022448"/>
    </source>
</evidence>
<dbReference type="RefSeq" id="WP_021777850.1">
    <property type="nucleotide sequence ID" value="NZ_AWXE01000004.1"/>
</dbReference>
<keyword evidence="5 9" id="KW-0812">Transmembrane</keyword>
<organism evidence="11 12">
    <name type="scientific">Candidatus Micropelagius thuwalensis</name>
    <dbReference type="NCBI Taxonomy" id="1397666"/>
    <lineage>
        <taxon>Bacteria</taxon>
        <taxon>Pseudomonadati</taxon>
        <taxon>Pseudomonadota</taxon>
        <taxon>Alphaproteobacteria</taxon>
        <taxon>PS1 clade</taxon>
        <taxon>Candidatus Micropelagius</taxon>
    </lineage>
</organism>
<evidence type="ECO:0000256" key="5">
    <source>
        <dbReference type="ARBA" id="ARBA00022692"/>
    </source>
</evidence>
<keyword evidence="12" id="KW-1185">Reference proteome</keyword>
<accession>U2WBE0</accession>
<keyword evidence="4" id="KW-0997">Cell inner membrane</keyword>
<dbReference type="Proteomes" id="UP000016762">
    <property type="component" value="Unassembled WGS sequence"/>
</dbReference>
<protein>
    <submittedName>
        <fullName evidence="11">Glutaryl-CoA dehydrogenase protein</fullName>
        <ecNumber evidence="11">1.3.8.6</ecNumber>
    </submittedName>
</protein>
<keyword evidence="7 9" id="KW-1133">Transmembrane helix</keyword>
<comment type="caution">
    <text evidence="11">The sequence shown here is derived from an EMBL/GenBank/DDBJ whole genome shotgun (WGS) entry which is preliminary data.</text>
</comment>
<feature type="transmembrane region" description="Helical" evidence="9">
    <location>
        <begin position="12"/>
        <end position="33"/>
    </location>
</feature>
<evidence type="ECO:0000313" key="12">
    <source>
        <dbReference type="Proteomes" id="UP000016762"/>
    </source>
</evidence>
<dbReference type="SUPFAM" id="SSF50156">
    <property type="entry name" value="PDZ domain-like"/>
    <property type="match status" value="1"/>
</dbReference>
<evidence type="ECO:0000256" key="7">
    <source>
        <dbReference type="ARBA" id="ARBA00022989"/>
    </source>
</evidence>
<dbReference type="InterPro" id="IPR024961">
    <property type="entry name" value="T2SS_GspC_N"/>
</dbReference>
<keyword evidence="6" id="KW-0653">Protein transport</keyword>
<dbReference type="AlphaFoldDB" id="U2WBE0"/>
<dbReference type="Gene3D" id="2.30.42.10">
    <property type="match status" value="1"/>
</dbReference>
<evidence type="ECO:0000256" key="6">
    <source>
        <dbReference type="ARBA" id="ARBA00022927"/>
    </source>
</evidence>
<evidence type="ECO:0000256" key="3">
    <source>
        <dbReference type="ARBA" id="ARBA00022475"/>
    </source>
</evidence>
<evidence type="ECO:0000256" key="4">
    <source>
        <dbReference type="ARBA" id="ARBA00022519"/>
    </source>
</evidence>
<keyword evidence="11" id="KW-0560">Oxidoreductase</keyword>
<gene>
    <name evidence="11" type="primary">gcdH</name>
    <name evidence="11" type="ORF">RS24_01913</name>
</gene>
<dbReference type="GO" id="GO:0004361">
    <property type="term" value="F:glutaryl-CoA dehydrogenase activity"/>
    <property type="evidence" value="ECO:0007669"/>
    <property type="project" value="UniProtKB-EC"/>
</dbReference>
<dbReference type="Pfam" id="PF11356">
    <property type="entry name" value="T2SSC"/>
    <property type="match status" value="1"/>
</dbReference>
<keyword evidence="2" id="KW-0813">Transport</keyword>
<proteinExistence type="predicted"/>
<comment type="subcellular location">
    <subcellularLocation>
        <location evidence="1">Cell inner membrane</location>
    </subcellularLocation>
</comment>
<evidence type="ECO:0000256" key="8">
    <source>
        <dbReference type="ARBA" id="ARBA00023136"/>
    </source>
</evidence>
<evidence type="ECO:0000313" key="11">
    <source>
        <dbReference type="EMBL" id="ERL46874.1"/>
    </source>
</evidence>
<name>U2WBE0_9PROT</name>
<dbReference type="STRING" id="1397666.RS24_01913"/>
<evidence type="ECO:0000259" key="10">
    <source>
        <dbReference type="Pfam" id="PF11356"/>
    </source>
</evidence>
<dbReference type="GO" id="GO:0005886">
    <property type="term" value="C:plasma membrane"/>
    <property type="evidence" value="ECO:0007669"/>
    <property type="project" value="UniProtKB-SubCell"/>
</dbReference>